<dbReference type="SUPFAM" id="SSF53213">
    <property type="entry name" value="LigB-like"/>
    <property type="match status" value="1"/>
</dbReference>
<evidence type="ECO:0000256" key="1">
    <source>
        <dbReference type="ARBA" id="ARBA00023002"/>
    </source>
</evidence>
<dbReference type="Pfam" id="PF02900">
    <property type="entry name" value="LigB"/>
    <property type="match status" value="1"/>
</dbReference>
<accession>A0A0G0MB60</accession>
<comment type="caution">
    <text evidence="3">The sequence shown here is derived from an EMBL/GenBank/DDBJ whole genome shotgun (WGS) entry which is preliminary data.</text>
</comment>
<dbReference type="AlphaFoldDB" id="A0A0G0MB60"/>
<reference evidence="3 4" key="1">
    <citation type="journal article" date="2015" name="Nature">
        <title>rRNA introns, odd ribosomes, and small enigmatic genomes across a large radiation of phyla.</title>
        <authorList>
            <person name="Brown C.T."/>
            <person name="Hug L.A."/>
            <person name="Thomas B.C."/>
            <person name="Sharon I."/>
            <person name="Castelle C.J."/>
            <person name="Singh A."/>
            <person name="Wilkins M.J."/>
            <person name="Williams K.H."/>
            <person name="Banfield J.F."/>
        </authorList>
    </citation>
    <scope>NUCLEOTIDE SEQUENCE [LARGE SCALE GENOMIC DNA]</scope>
</reference>
<dbReference type="Proteomes" id="UP000034022">
    <property type="component" value="Unassembled WGS sequence"/>
</dbReference>
<feature type="domain" description="Extradiol ring-cleavage dioxygenase class III enzyme subunit B" evidence="2">
    <location>
        <begin position="8"/>
        <end position="257"/>
    </location>
</feature>
<dbReference type="Gene3D" id="3.40.830.10">
    <property type="entry name" value="LigB-like"/>
    <property type="match status" value="1"/>
</dbReference>
<protein>
    <submittedName>
        <fullName evidence="3">Extradiol ring-cleavage dioxygenase, class III enzyme, subunit B</fullName>
    </submittedName>
</protein>
<name>A0A0G0MB60_9BACT</name>
<dbReference type="InterPro" id="IPR004183">
    <property type="entry name" value="Xdiol_dOase_suB"/>
</dbReference>
<dbReference type="EMBL" id="LBUU01000002">
    <property type="protein sequence ID" value="KKQ70994.1"/>
    <property type="molecule type" value="Genomic_DNA"/>
</dbReference>
<dbReference type="CDD" id="cd07951">
    <property type="entry name" value="ED_3B_N_AMMECR1"/>
    <property type="match status" value="1"/>
</dbReference>
<dbReference type="GO" id="GO:0016702">
    <property type="term" value="F:oxidoreductase activity, acting on single donors with incorporation of molecular oxygen, incorporation of two atoms of oxygen"/>
    <property type="evidence" value="ECO:0007669"/>
    <property type="project" value="UniProtKB-ARBA"/>
</dbReference>
<gene>
    <name evidence="3" type="ORF">US91_C0002G0073</name>
</gene>
<organism evidence="3 4">
    <name type="scientific">Candidatus Falkowbacteria bacterium GW2011_GWE1_38_31</name>
    <dbReference type="NCBI Taxonomy" id="1618638"/>
    <lineage>
        <taxon>Bacteria</taxon>
        <taxon>Candidatus Falkowiibacteriota</taxon>
    </lineage>
</organism>
<keyword evidence="3" id="KW-0223">Dioxygenase</keyword>
<sequence>MSLVFGAIVPHSPLLIPSIGKSNRDLLKATILSYKKVTERLIEKKVDTILIISPHSMVNPDIFTINLNPITSSDFKDFGDFSTKKNWPVDVGLAYKIREDLEANTPLQLVSNELLDHGTSVPLTLLSEQMAILKIIPLSSSSLSLQEHFDLGKKLQKKIINDKKNIAIIASGEMSHRLSKDAPAGYSPKAKKFDKKISTLLLERKIEDIINIDNNLLNEVGECGLRSFMVLAGIFNDINCQPKLMSYEAPFGVGYLVMDYNIM</sequence>
<evidence type="ECO:0000313" key="4">
    <source>
        <dbReference type="Proteomes" id="UP000034022"/>
    </source>
</evidence>
<dbReference type="PANTHER" id="PTHR30096">
    <property type="entry name" value="4,5-DOPA DIOXYGENASE EXTRADIOL-LIKE PROTEIN"/>
    <property type="match status" value="1"/>
</dbReference>
<dbReference type="GO" id="GO:0008198">
    <property type="term" value="F:ferrous iron binding"/>
    <property type="evidence" value="ECO:0007669"/>
    <property type="project" value="InterPro"/>
</dbReference>
<evidence type="ECO:0000313" key="3">
    <source>
        <dbReference type="EMBL" id="KKQ70994.1"/>
    </source>
</evidence>
<dbReference type="PANTHER" id="PTHR30096:SF0">
    <property type="entry name" value="4,5-DOPA DIOXYGENASE EXTRADIOL-LIKE PROTEIN"/>
    <property type="match status" value="1"/>
</dbReference>
<keyword evidence="1" id="KW-0560">Oxidoreductase</keyword>
<proteinExistence type="predicted"/>
<evidence type="ECO:0000259" key="2">
    <source>
        <dbReference type="Pfam" id="PF02900"/>
    </source>
</evidence>